<evidence type="ECO:0000256" key="12">
    <source>
        <dbReference type="ARBA" id="ARBA00023134"/>
    </source>
</evidence>
<dbReference type="GO" id="GO:0005525">
    <property type="term" value="F:GTP binding"/>
    <property type="evidence" value="ECO:0007669"/>
    <property type="project" value="UniProtKB-KW"/>
</dbReference>
<keyword evidence="14" id="KW-0456">Lyase</keyword>
<evidence type="ECO:0000256" key="15">
    <source>
        <dbReference type="ARBA" id="ARBA00048697"/>
    </source>
</evidence>
<sequence>MNIKCSLKNDKVLPLSTARLSPQQKPILEDNFGRNHTYLRISLTEKCNLRCSYCMPEDGLSLTPKSHLLSTTEILQLADLFVKQGVTKIRLTGGEPTIHKDLQFIIEKLKEMDRVKIVAMTTNGLTLVRQLPDLQRAGLDALNISLDTLNQYKFEKITRRKGWSRVMAGIDLALELGYNPVKVNCVVMKGINDDEILDFVQLTENRNIHVRFIEYMPFGGNKWNSKKLVTYRELVEKIETRYPNFGELKNDFNETSKPYKVPGFAGQVGFISSISNNFCGSCNRLRLLADGSLKVCLLGSAEISLRDALRNNCSEDDILTLINAAVLKKKRQHAGLDTLANVPNRPMILIDHLLPSLPLLAKPATFYMQSLRHCSSLSHVTNSGEATMVDVGGKNSTKRYASAFAEVHVGCEIVKLIHENAMKKGDVLSVAKLAGIMAAKKTSDLIPLCHNIALSFVDVTLEINPVTNCIQITSDVHCLAKTGVEMEALTAVTVAALTVYDMCKAVSHEMRIQNVRLIKKTGGKKDFHSCNTVHE</sequence>
<comment type="caution">
    <text evidence="17">The sequence shown here is derived from an EMBL/GenBank/DDBJ whole genome shotgun (WGS) entry which is preliminary data.</text>
</comment>
<evidence type="ECO:0000259" key="16">
    <source>
        <dbReference type="PROSITE" id="PS51918"/>
    </source>
</evidence>
<keyword evidence="6" id="KW-0004">4Fe-4S</keyword>
<keyword evidence="7" id="KW-0949">S-adenosyl-L-methionine</keyword>
<evidence type="ECO:0000256" key="10">
    <source>
        <dbReference type="ARBA" id="ARBA00023004"/>
    </source>
</evidence>
<evidence type="ECO:0000256" key="2">
    <source>
        <dbReference type="ARBA" id="ARBA00001966"/>
    </source>
</evidence>
<dbReference type="SFLD" id="SFLDS00029">
    <property type="entry name" value="Radical_SAM"/>
    <property type="match status" value="1"/>
</dbReference>
<dbReference type="InterPro" id="IPR002820">
    <property type="entry name" value="Mopterin_CF_biosynth-C_dom"/>
</dbReference>
<dbReference type="NCBIfam" id="TIGR00581">
    <property type="entry name" value="moaC"/>
    <property type="match status" value="1"/>
</dbReference>
<dbReference type="SUPFAM" id="SSF102114">
    <property type="entry name" value="Radical SAM enzymes"/>
    <property type="match status" value="1"/>
</dbReference>
<dbReference type="NCBIfam" id="TIGR02666">
    <property type="entry name" value="moaA"/>
    <property type="match status" value="1"/>
</dbReference>
<dbReference type="AlphaFoldDB" id="A0AAN9TN84"/>
<dbReference type="InterPro" id="IPR000385">
    <property type="entry name" value="MoaA_NifB_PqqE_Fe-S-bd_CS"/>
</dbReference>
<comment type="catalytic activity">
    <reaction evidence="1">
        <text>(8S)-3',8-cyclo-7,8-dihydroguanosine 5'-triphosphate = cyclic pyranopterin phosphate + diphosphate</text>
        <dbReference type="Rhea" id="RHEA:49580"/>
        <dbReference type="ChEBI" id="CHEBI:33019"/>
        <dbReference type="ChEBI" id="CHEBI:59648"/>
        <dbReference type="ChEBI" id="CHEBI:131766"/>
        <dbReference type="EC" id="4.6.1.17"/>
    </reaction>
</comment>
<dbReference type="InterPro" id="IPR023045">
    <property type="entry name" value="MoaC"/>
</dbReference>
<comment type="cofactor">
    <cofactor evidence="2">
        <name>[4Fe-4S] cluster</name>
        <dbReference type="ChEBI" id="CHEBI:49883"/>
    </cofactor>
</comment>
<dbReference type="InterPro" id="IPR010505">
    <property type="entry name" value="MoaA_twitch"/>
</dbReference>
<reference evidence="17 18" key="1">
    <citation type="submission" date="2024-03" db="EMBL/GenBank/DDBJ databases">
        <title>Adaptation during the transition from Ophiocordyceps entomopathogen to insect associate is accompanied by gene loss and intensified selection.</title>
        <authorList>
            <person name="Ward C.M."/>
            <person name="Onetto C.A."/>
            <person name="Borneman A.R."/>
        </authorList>
    </citation>
    <scope>NUCLEOTIDE SEQUENCE [LARGE SCALE GENOMIC DNA]</scope>
    <source>
        <strain evidence="17">AWRI1</strain>
        <tissue evidence="17">Single Adult Female</tissue>
    </source>
</reference>
<comment type="similarity">
    <text evidence="5">In the N-terminal section; belongs to the radical SAM superfamily. MoaA family.</text>
</comment>
<comment type="catalytic activity">
    <reaction evidence="15">
        <text>GTP + AH2 + S-adenosyl-L-methionine = (8S)-3',8-cyclo-7,8-dihydroguanosine 5'-triphosphate + 5'-deoxyadenosine + L-methionine + A + H(+)</text>
        <dbReference type="Rhea" id="RHEA:49576"/>
        <dbReference type="ChEBI" id="CHEBI:13193"/>
        <dbReference type="ChEBI" id="CHEBI:15378"/>
        <dbReference type="ChEBI" id="CHEBI:17319"/>
        <dbReference type="ChEBI" id="CHEBI:17499"/>
        <dbReference type="ChEBI" id="CHEBI:37565"/>
        <dbReference type="ChEBI" id="CHEBI:57844"/>
        <dbReference type="ChEBI" id="CHEBI:59789"/>
        <dbReference type="ChEBI" id="CHEBI:131766"/>
        <dbReference type="EC" id="4.1.99.22"/>
    </reaction>
</comment>
<accession>A0AAN9TN84</accession>
<dbReference type="InterPro" id="IPR013483">
    <property type="entry name" value="MoaA"/>
</dbReference>
<keyword evidence="13" id="KW-0501">Molybdenum cofactor biosynthesis</keyword>
<keyword evidence="9" id="KW-0547">Nucleotide-binding</keyword>
<evidence type="ECO:0000256" key="8">
    <source>
        <dbReference type="ARBA" id="ARBA00022723"/>
    </source>
</evidence>
<dbReference type="Gene3D" id="3.30.70.640">
    <property type="entry name" value="Molybdopterin cofactor biosynthesis C (MoaC) domain"/>
    <property type="match status" value="1"/>
</dbReference>
<dbReference type="SFLD" id="SFLDG01383">
    <property type="entry name" value="cyclic_pyranopterin_phosphate"/>
    <property type="match status" value="1"/>
</dbReference>
<evidence type="ECO:0000313" key="18">
    <source>
        <dbReference type="Proteomes" id="UP001367676"/>
    </source>
</evidence>
<dbReference type="CDD" id="cd21117">
    <property type="entry name" value="Twitch_MoaA"/>
    <property type="match status" value="1"/>
</dbReference>
<keyword evidence="11" id="KW-0411">Iron-sulfur</keyword>
<dbReference type="SUPFAM" id="SSF55040">
    <property type="entry name" value="Molybdenum cofactor biosynthesis protein C, MoaC"/>
    <property type="match status" value="1"/>
</dbReference>
<dbReference type="GO" id="GO:0046872">
    <property type="term" value="F:metal ion binding"/>
    <property type="evidence" value="ECO:0007669"/>
    <property type="project" value="UniProtKB-KW"/>
</dbReference>
<evidence type="ECO:0000256" key="1">
    <source>
        <dbReference type="ARBA" id="ARBA00001637"/>
    </source>
</evidence>
<evidence type="ECO:0000256" key="7">
    <source>
        <dbReference type="ARBA" id="ARBA00022691"/>
    </source>
</evidence>
<dbReference type="Pfam" id="PF01967">
    <property type="entry name" value="MoaC"/>
    <property type="match status" value="1"/>
</dbReference>
<dbReference type="GO" id="GO:0061798">
    <property type="term" value="F:GTP 3',8'-cyclase activity"/>
    <property type="evidence" value="ECO:0007669"/>
    <property type="project" value="UniProtKB-EC"/>
</dbReference>
<evidence type="ECO:0000256" key="11">
    <source>
        <dbReference type="ARBA" id="ARBA00023014"/>
    </source>
</evidence>
<dbReference type="EMBL" id="JBBCAQ010000034">
    <property type="protein sequence ID" value="KAK7580267.1"/>
    <property type="molecule type" value="Genomic_DNA"/>
</dbReference>
<dbReference type="CDD" id="cd01335">
    <property type="entry name" value="Radical_SAM"/>
    <property type="match status" value="1"/>
</dbReference>
<evidence type="ECO:0000256" key="6">
    <source>
        <dbReference type="ARBA" id="ARBA00022485"/>
    </source>
</evidence>
<dbReference type="CDD" id="cd01420">
    <property type="entry name" value="MoaC_PE"/>
    <property type="match status" value="1"/>
</dbReference>
<dbReference type="PANTHER" id="PTHR22960:SF0">
    <property type="entry name" value="MOLYBDENUM COFACTOR BIOSYNTHESIS PROTEIN 1"/>
    <property type="match status" value="1"/>
</dbReference>
<name>A0AAN9TN84_9HEMI</name>
<dbReference type="SMART" id="SM00729">
    <property type="entry name" value="Elp3"/>
    <property type="match status" value="1"/>
</dbReference>
<dbReference type="InterPro" id="IPR047594">
    <property type="entry name" value="MoaC_bact/euk"/>
</dbReference>
<keyword evidence="8" id="KW-0479">Metal-binding</keyword>
<evidence type="ECO:0000256" key="13">
    <source>
        <dbReference type="ARBA" id="ARBA00023150"/>
    </source>
</evidence>
<comment type="similarity">
    <text evidence="4">In the C-terminal section; belongs to the MoaC family.</text>
</comment>
<keyword evidence="12" id="KW-0342">GTP-binding</keyword>
<dbReference type="PROSITE" id="PS51918">
    <property type="entry name" value="RADICAL_SAM"/>
    <property type="match status" value="1"/>
</dbReference>
<organism evidence="17 18">
    <name type="scientific">Parthenolecanium corni</name>
    <dbReference type="NCBI Taxonomy" id="536013"/>
    <lineage>
        <taxon>Eukaryota</taxon>
        <taxon>Metazoa</taxon>
        <taxon>Ecdysozoa</taxon>
        <taxon>Arthropoda</taxon>
        <taxon>Hexapoda</taxon>
        <taxon>Insecta</taxon>
        <taxon>Pterygota</taxon>
        <taxon>Neoptera</taxon>
        <taxon>Paraneoptera</taxon>
        <taxon>Hemiptera</taxon>
        <taxon>Sternorrhyncha</taxon>
        <taxon>Coccoidea</taxon>
        <taxon>Coccidae</taxon>
        <taxon>Parthenolecanium</taxon>
    </lineage>
</organism>
<evidence type="ECO:0000256" key="4">
    <source>
        <dbReference type="ARBA" id="ARBA00008484"/>
    </source>
</evidence>
<evidence type="ECO:0000256" key="9">
    <source>
        <dbReference type="ARBA" id="ARBA00022741"/>
    </source>
</evidence>
<evidence type="ECO:0000313" key="17">
    <source>
        <dbReference type="EMBL" id="KAK7580267.1"/>
    </source>
</evidence>
<dbReference type="InterPro" id="IPR006638">
    <property type="entry name" value="Elp3/MiaA/NifB-like_rSAM"/>
</dbReference>
<comment type="pathway">
    <text evidence="3">Cofactor biosynthesis; molybdopterin biosynthesis.</text>
</comment>
<keyword evidence="10" id="KW-0408">Iron</keyword>
<dbReference type="Pfam" id="PF06463">
    <property type="entry name" value="Mob_synth_C"/>
    <property type="match status" value="1"/>
</dbReference>
<dbReference type="InterPro" id="IPR058240">
    <property type="entry name" value="rSAM_sf"/>
</dbReference>
<evidence type="ECO:0000256" key="3">
    <source>
        <dbReference type="ARBA" id="ARBA00005046"/>
    </source>
</evidence>
<dbReference type="HAMAP" id="MF_01225_B">
    <property type="entry name" value="MoaA_B"/>
    <property type="match status" value="1"/>
</dbReference>
<dbReference type="InterPro" id="IPR040064">
    <property type="entry name" value="MoaA-like"/>
</dbReference>
<keyword evidence="18" id="KW-1185">Reference proteome</keyword>
<dbReference type="SFLD" id="SFLDG01067">
    <property type="entry name" value="SPASM/twitch_domain_containing"/>
    <property type="match status" value="1"/>
</dbReference>
<dbReference type="PANTHER" id="PTHR22960">
    <property type="entry name" value="MOLYBDOPTERIN COFACTOR SYNTHESIS PROTEIN A"/>
    <property type="match status" value="1"/>
</dbReference>
<proteinExistence type="inferred from homology"/>
<feature type="domain" description="Radical SAM core" evidence="16">
    <location>
        <begin position="31"/>
        <end position="258"/>
    </location>
</feature>
<evidence type="ECO:0000256" key="5">
    <source>
        <dbReference type="ARBA" id="ARBA00009862"/>
    </source>
</evidence>
<evidence type="ECO:0000256" key="14">
    <source>
        <dbReference type="ARBA" id="ARBA00023239"/>
    </source>
</evidence>
<dbReference type="InterPro" id="IPR050105">
    <property type="entry name" value="MoCo_biosynth_MoaA/MoaC"/>
</dbReference>
<dbReference type="InterPro" id="IPR036522">
    <property type="entry name" value="MoaC_sf"/>
</dbReference>
<dbReference type="GO" id="GO:0051539">
    <property type="term" value="F:4 iron, 4 sulfur cluster binding"/>
    <property type="evidence" value="ECO:0007669"/>
    <property type="project" value="UniProtKB-KW"/>
</dbReference>
<dbReference type="NCBIfam" id="NF006870">
    <property type="entry name" value="PRK09364.1"/>
    <property type="match status" value="1"/>
</dbReference>
<dbReference type="InterPro" id="IPR013785">
    <property type="entry name" value="Aldolase_TIM"/>
</dbReference>
<dbReference type="GO" id="GO:0061799">
    <property type="term" value="F:cyclic pyranopterin monophosphate synthase activity"/>
    <property type="evidence" value="ECO:0007669"/>
    <property type="project" value="UniProtKB-EC"/>
</dbReference>
<dbReference type="InterPro" id="IPR007197">
    <property type="entry name" value="rSAM"/>
</dbReference>
<dbReference type="SFLD" id="SFLDG01386">
    <property type="entry name" value="main_SPASM_domain-containing"/>
    <property type="match status" value="1"/>
</dbReference>
<dbReference type="Proteomes" id="UP001367676">
    <property type="component" value="Unassembled WGS sequence"/>
</dbReference>
<dbReference type="Pfam" id="PF04055">
    <property type="entry name" value="Radical_SAM"/>
    <property type="match status" value="1"/>
</dbReference>
<protein>
    <recommendedName>
        <fullName evidence="16">Radical SAM core domain-containing protein</fullName>
    </recommendedName>
</protein>
<dbReference type="GO" id="GO:0006777">
    <property type="term" value="P:Mo-molybdopterin cofactor biosynthetic process"/>
    <property type="evidence" value="ECO:0007669"/>
    <property type="project" value="UniProtKB-KW"/>
</dbReference>
<gene>
    <name evidence="17" type="ORF">V9T40_000896</name>
</gene>
<dbReference type="PROSITE" id="PS01305">
    <property type="entry name" value="MOAA_NIFB_PQQE"/>
    <property type="match status" value="1"/>
</dbReference>
<dbReference type="Gene3D" id="3.20.20.70">
    <property type="entry name" value="Aldolase class I"/>
    <property type="match status" value="1"/>
</dbReference>